<accession>A0AAP9D0M8</accession>
<proteinExistence type="predicted"/>
<gene>
    <name evidence="1" type="ORF">IA74_018770</name>
</gene>
<organism evidence="1 2">
    <name type="scientific">Bacteroides fragilis</name>
    <dbReference type="NCBI Taxonomy" id="817"/>
    <lineage>
        <taxon>Bacteria</taxon>
        <taxon>Pseudomonadati</taxon>
        <taxon>Bacteroidota</taxon>
        <taxon>Bacteroidia</taxon>
        <taxon>Bacteroidales</taxon>
        <taxon>Bacteroidaceae</taxon>
        <taxon>Bacteroides</taxon>
    </lineage>
</organism>
<reference evidence="1 2" key="1">
    <citation type="submission" date="2019-03" db="EMBL/GenBank/DDBJ databases">
        <title>Complete genome assembly of MDR B. fragilis.</title>
        <authorList>
            <person name="Sydenham T.V."/>
            <person name="Hasman H."/>
            <person name="Justesen U.S."/>
        </authorList>
    </citation>
    <scope>NUCLEOTIDE SEQUENCE [LARGE SCALE GENOMIC DNA]</scope>
    <source>
        <strain evidence="1 2">DCMOUH0067B</strain>
    </source>
</reference>
<evidence type="ECO:0000313" key="2">
    <source>
        <dbReference type="Proteomes" id="UP000028294"/>
    </source>
</evidence>
<protein>
    <submittedName>
        <fullName evidence="1">Uncharacterized protein</fullName>
    </submittedName>
</protein>
<evidence type="ECO:0000313" key="1">
    <source>
        <dbReference type="EMBL" id="QCQ37978.1"/>
    </source>
</evidence>
<dbReference type="EMBL" id="CP036553">
    <property type="protein sequence ID" value="QCQ37978.1"/>
    <property type="molecule type" value="Genomic_DNA"/>
</dbReference>
<dbReference type="Proteomes" id="UP000028294">
    <property type="component" value="Chromosome"/>
</dbReference>
<name>A0AAP9D0M8_BACFG</name>
<dbReference type="RefSeq" id="WP_137569142.1">
    <property type="nucleotide sequence ID" value="NZ_CP036553.1"/>
</dbReference>
<dbReference type="AlphaFoldDB" id="A0AAP9D0M8"/>
<sequence length="112" mass="13732">MEKKILRKNSKEVKYIYNYIIEELKEKQQRGNGNTFTFRLEYELHYLSGNSNLAFMYNPSKYGIDLDQFWDKLFEYDSENYDIIESVKWGFFNNKYYEITLTDIIQDLNFKK</sequence>